<organism evidence="2 3">
    <name type="scientific">Clostridium aciditolerans</name>
    <dbReference type="NCBI Taxonomy" id="339861"/>
    <lineage>
        <taxon>Bacteria</taxon>
        <taxon>Bacillati</taxon>
        <taxon>Bacillota</taxon>
        <taxon>Clostridia</taxon>
        <taxon>Eubacteriales</taxon>
        <taxon>Clostridiaceae</taxon>
        <taxon>Clostridium</taxon>
    </lineage>
</organism>
<dbReference type="AlphaFoldDB" id="A0A934I103"/>
<accession>A0A934I103</accession>
<evidence type="ECO:0000313" key="2">
    <source>
        <dbReference type="EMBL" id="MBI6874792.1"/>
    </source>
</evidence>
<dbReference type="Proteomes" id="UP000622687">
    <property type="component" value="Unassembled WGS sequence"/>
</dbReference>
<keyword evidence="3" id="KW-1185">Reference proteome</keyword>
<dbReference type="RefSeq" id="WP_211144170.1">
    <property type="nucleotide sequence ID" value="NZ_JAEEGB010000035.1"/>
</dbReference>
<comment type="caution">
    <text evidence="2">The sequence shown here is derived from an EMBL/GenBank/DDBJ whole genome shotgun (WGS) entry which is preliminary data.</text>
</comment>
<reference evidence="2" key="1">
    <citation type="submission" date="2020-12" db="EMBL/GenBank/DDBJ databases">
        <title>Clostridium thailandense sp. nov., a novel acetogenic bacterium isolated from peat land soil in Thailand.</title>
        <authorList>
            <person name="Chaikitkaew S."/>
            <person name="Birkeland N.K."/>
        </authorList>
    </citation>
    <scope>NUCLEOTIDE SEQUENCE</scope>
    <source>
        <strain evidence="2">DSM 17425</strain>
    </source>
</reference>
<dbReference type="Pfam" id="PF09346">
    <property type="entry name" value="SMI1_KNR4"/>
    <property type="match status" value="1"/>
</dbReference>
<feature type="domain" description="Knr4/Smi1-like" evidence="1">
    <location>
        <begin position="67"/>
        <end position="198"/>
    </location>
</feature>
<protein>
    <submittedName>
        <fullName evidence="2">SMI1/KNR4 family protein</fullName>
    </submittedName>
</protein>
<dbReference type="InterPro" id="IPR018958">
    <property type="entry name" value="Knr4/Smi1-like_dom"/>
</dbReference>
<dbReference type="InterPro" id="IPR037883">
    <property type="entry name" value="Knr4/Smi1-like_sf"/>
</dbReference>
<evidence type="ECO:0000259" key="1">
    <source>
        <dbReference type="Pfam" id="PF09346"/>
    </source>
</evidence>
<sequence length="222" mass="25821">MDKHKTIINKIQNYLIKNGFDEDKINNAFSPCLDKEKLKSLTDLHNFFSYWSSVFYEEDGELLALKNYKVPNNVISFYESFEPGKIPQLGGGVDLLDLNGIKEENCNLSPGAYLIQYGLITFATTVGGNVICMDLNTINNSEPRIIYADKSWFLFNEQERKLEFSFYPFEIQEEDEFLTQSIIKKYMPEISSTFTEFLEMLCSEDEWDAEDYYEKVGNKVEK</sequence>
<dbReference type="EMBL" id="JAEEGB010000035">
    <property type="protein sequence ID" value="MBI6874792.1"/>
    <property type="molecule type" value="Genomic_DNA"/>
</dbReference>
<name>A0A934I103_9CLOT</name>
<evidence type="ECO:0000313" key="3">
    <source>
        <dbReference type="Proteomes" id="UP000622687"/>
    </source>
</evidence>
<proteinExistence type="predicted"/>
<gene>
    <name evidence="2" type="ORF">I6U51_19155</name>
</gene>
<dbReference type="SUPFAM" id="SSF160631">
    <property type="entry name" value="SMI1/KNR4-like"/>
    <property type="match status" value="1"/>
</dbReference>